<dbReference type="Pfam" id="PF19843">
    <property type="entry name" value="DUF6318"/>
    <property type="match status" value="1"/>
</dbReference>
<dbReference type="EMBL" id="BKAL01000006">
    <property type="protein sequence ID" value="GEP69215.1"/>
    <property type="molecule type" value="Genomic_DNA"/>
</dbReference>
<evidence type="ECO:0000313" key="4">
    <source>
        <dbReference type="EMBL" id="GEP69215.1"/>
    </source>
</evidence>
<organism evidence="4 5">
    <name type="scientific">Cellulomonas soli</name>
    <dbReference type="NCBI Taxonomy" id="931535"/>
    <lineage>
        <taxon>Bacteria</taxon>
        <taxon>Bacillati</taxon>
        <taxon>Actinomycetota</taxon>
        <taxon>Actinomycetes</taxon>
        <taxon>Micrococcales</taxon>
        <taxon>Cellulomonadaceae</taxon>
        <taxon>Cellulomonas</taxon>
    </lineage>
</organism>
<feature type="signal peptide" evidence="2">
    <location>
        <begin position="1"/>
        <end position="49"/>
    </location>
</feature>
<protein>
    <recommendedName>
        <fullName evidence="3">DUF6318 domain-containing protein</fullName>
    </recommendedName>
</protein>
<evidence type="ECO:0000256" key="2">
    <source>
        <dbReference type="SAM" id="SignalP"/>
    </source>
</evidence>
<keyword evidence="2" id="KW-0732">Signal</keyword>
<feature type="compositionally biased region" description="Low complexity" evidence="1">
    <location>
        <begin position="48"/>
        <end position="76"/>
    </location>
</feature>
<feature type="region of interest" description="Disordered" evidence="1">
    <location>
        <begin position="1"/>
        <end position="24"/>
    </location>
</feature>
<accession>A0A512PDD1</accession>
<feature type="region of interest" description="Disordered" evidence="1">
    <location>
        <begin position="48"/>
        <end position="95"/>
    </location>
</feature>
<sequence>MSIHDGGGPGVGERHGQRRAAASRSRVAGARIAAALALAAALTSCTANADDSPSPTTAPTVSASATPVASATPTSDGGFLADGVKPERPAALDEGPSIDGAIAASTYYLALVPYAQNTGDLADALLLSHADCVFCSGFIGAVEEANTSGGHSEGGAITISDTSGTEIDLGRWFSVHLRLTQQPSRDLSADGSVIADFPETKTYETDLAVIFESGGWSIREVSLEQVPE</sequence>
<dbReference type="InterPro" id="IPR046281">
    <property type="entry name" value="DUF6318"/>
</dbReference>
<evidence type="ECO:0000259" key="3">
    <source>
        <dbReference type="Pfam" id="PF19843"/>
    </source>
</evidence>
<proteinExistence type="predicted"/>
<feature type="domain" description="DUF6318" evidence="3">
    <location>
        <begin position="85"/>
        <end position="221"/>
    </location>
</feature>
<dbReference type="AlphaFoldDB" id="A0A512PDD1"/>
<evidence type="ECO:0000256" key="1">
    <source>
        <dbReference type="SAM" id="MobiDB-lite"/>
    </source>
</evidence>
<feature type="chain" id="PRO_5021915998" description="DUF6318 domain-containing protein" evidence="2">
    <location>
        <begin position="50"/>
        <end position="228"/>
    </location>
</feature>
<dbReference type="Proteomes" id="UP000321798">
    <property type="component" value="Unassembled WGS sequence"/>
</dbReference>
<feature type="compositionally biased region" description="Gly residues" evidence="1">
    <location>
        <begin position="1"/>
        <end position="11"/>
    </location>
</feature>
<dbReference type="OrthoDB" id="5148029at2"/>
<comment type="caution">
    <text evidence="4">The sequence shown here is derived from an EMBL/GenBank/DDBJ whole genome shotgun (WGS) entry which is preliminary data.</text>
</comment>
<keyword evidence="5" id="KW-1185">Reference proteome</keyword>
<reference evidence="4 5" key="1">
    <citation type="submission" date="2019-07" db="EMBL/GenBank/DDBJ databases">
        <title>Whole genome shotgun sequence of Cellulomonas soli NBRC 109434.</title>
        <authorList>
            <person name="Hosoyama A."/>
            <person name="Uohara A."/>
            <person name="Ohji S."/>
            <person name="Ichikawa N."/>
        </authorList>
    </citation>
    <scope>NUCLEOTIDE SEQUENCE [LARGE SCALE GENOMIC DNA]</scope>
    <source>
        <strain evidence="4 5">NBRC 109434</strain>
    </source>
</reference>
<evidence type="ECO:0000313" key="5">
    <source>
        <dbReference type="Proteomes" id="UP000321798"/>
    </source>
</evidence>
<dbReference type="RefSeq" id="WP_146952968.1">
    <property type="nucleotide sequence ID" value="NZ_BAABBJ010000006.1"/>
</dbReference>
<gene>
    <name evidence="4" type="ORF">CSO01_19300</name>
</gene>
<name>A0A512PDD1_9CELL</name>